<proteinExistence type="predicted"/>
<accession>A0A8T2KPS7</accession>
<gene>
    <name evidence="1" type="ORF">GDO86_002389</name>
</gene>
<organism evidence="1 2">
    <name type="scientific">Hymenochirus boettgeri</name>
    <name type="common">Congo dwarf clawed frog</name>
    <dbReference type="NCBI Taxonomy" id="247094"/>
    <lineage>
        <taxon>Eukaryota</taxon>
        <taxon>Metazoa</taxon>
        <taxon>Chordata</taxon>
        <taxon>Craniata</taxon>
        <taxon>Vertebrata</taxon>
        <taxon>Euteleostomi</taxon>
        <taxon>Amphibia</taxon>
        <taxon>Batrachia</taxon>
        <taxon>Anura</taxon>
        <taxon>Pipoidea</taxon>
        <taxon>Pipidae</taxon>
        <taxon>Pipinae</taxon>
        <taxon>Hymenochirus</taxon>
    </lineage>
</organism>
<dbReference type="AlphaFoldDB" id="A0A8T2KPS7"/>
<comment type="caution">
    <text evidence="1">The sequence shown here is derived from an EMBL/GenBank/DDBJ whole genome shotgun (WGS) entry which is preliminary data.</text>
</comment>
<keyword evidence="2" id="KW-1185">Reference proteome</keyword>
<protein>
    <submittedName>
        <fullName evidence="1">Uncharacterized protein</fullName>
    </submittedName>
</protein>
<dbReference type="EMBL" id="JAACNH010000001">
    <property type="protein sequence ID" value="KAG8456591.1"/>
    <property type="molecule type" value="Genomic_DNA"/>
</dbReference>
<evidence type="ECO:0000313" key="2">
    <source>
        <dbReference type="Proteomes" id="UP000812440"/>
    </source>
</evidence>
<sequence>MSVIILDSIIIEIFDKPIMMDACKRMLNIPNDYKTLCSMQVFLKAQKEFLMESNGISICTSLSSVQIQTLKTSSIQVITF</sequence>
<name>A0A8T2KPS7_9PIPI</name>
<reference evidence="1" key="1">
    <citation type="thesis" date="2020" institute="ProQuest LLC" country="789 East Eisenhower Parkway, Ann Arbor, MI, USA">
        <title>Comparative Genomics and Chromosome Evolution.</title>
        <authorList>
            <person name="Mudd A.B."/>
        </authorList>
    </citation>
    <scope>NUCLEOTIDE SEQUENCE</scope>
    <source>
        <strain evidence="1">Female2</strain>
        <tissue evidence="1">Blood</tissue>
    </source>
</reference>
<evidence type="ECO:0000313" key="1">
    <source>
        <dbReference type="EMBL" id="KAG8456591.1"/>
    </source>
</evidence>
<dbReference type="Proteomes" id="UP000812440">
    <property type="component" value="Chromosome 1"/>
</dbReference>